<dbReference type="Pfam" id="PF05199">
    <property type="entry name" value="GMC_oxred_C"/>
    <property type="match status" value="1"/>
</dbReference>
<protein>
    <recommendedName>
        <fullName evidence="6">Glucose-methanol-choline oxidoreductase N-terminal domain-containing protein</fullName>
    </recommendedName>
</protein>
<dbReference type="GO" id="GO:0044550">
    <property type="term" value="P:secondary metabolite biosynthetic process"/>
    <property type="evidence" value="ECO:0007669"/>
    <property type="project" value="TreeGrafter"/>
</dbReference>
<organism evidence="7 8">
    <name type="scientific">Paramarasmius palmivorus</name>
    <dbReference type="NCBI Taxonomy" id="297713"/>
    <lineage>
        <taxon>Eukaryota</taxon>
        <taxon>Fungi</taxon>
        <taxon>Dikarya</taxon>
        <taxon>Basidiomycota</taxon>
        <taxon>Agaricomycotina</taxon>
        <taxon>Agaricomycetes</taxon>
        <taxon>Agaricomycetidae</taxon>
        <taxon>Agaricales</taxon>
        <taxon>Marasmiineae</taxon>
        <taxon>Marasmiaceae</taxon>
        <taxon>Paramarasmius</taxon>
    </lineage>
</organism>
<dbReference type="PANTHER" id="PTHR11552:SF138">
    <property type="entry name" value="DEHYDROGENASE PKFF-RELATED"/>
    <property type="match status" value="1"/>
</dbReference>
<dbReference type="InterPro" id="IPR036188">
    <property type="entry name" value="FAD/NAD-bd_sf"/>
</dbReference>
<dbReference type="Gene3D" id="3.50.50.60">
    <property type="entry name" value="FAD/NAD(P)-binding domain"/>
    <property type="match status" value="1"/>
</dbReference>
<dbReference type="GO" id="GO:0050660">
    <property type="term" value="F:flavin adenine dinucleotide binding"/>
    <property type="evidence" value="ECO:0007669"/>
    <property type="project" value="InterPro"/>
</dbReference>
<sequence>MLLSAIALCASAIAAKAQTQSSYDYIVVGGGNAGLVVASRLTEDPSTSVLVLEAGPPDSIDFNITVPGLDLTVTYGSEVDWNYTTAPQEFLDNRQVPYPRGHVLGGSSSTNFMAYTRGCAAGYNAWEALGNEGWGWDSGVFDYFKKSTNFTPPNESQSYIVYNQSAYDDPKGGPLHISYGGYVEPISMYFNDGMTSALGLEPTDINDGYPIGTAYLACTINPDDQYRDSSVTSFLAQASGRSNLEVVTSALVTRLLFDSQSNTTVSGVEWRDASNTTHTVNASKEVVLSAGAFGSPQLLMVSGIGAAAQLEALKIPVRVDLPGVGQNLMDHLFFGPVTDNITTYAQFATNKTRYDQLLNQWEQSGTGELAGAISSMSSYERIPDDVLSGFEEGATLAGLDPSWPHIQYEVIAYATTNPPSPGNLIAPAGVILYPFSRGNVTIISDSVDDKVIVQPNWLAEETDRQVAIYAYRQIRKVMASETLAPIVVKEAYPGLDAQSDEEILEAIQAVAHPIYQASGTCAMKALDQGGVVDSNLRVYGVQNLRVVDASIFPLMPSANTMAPTYMVAEKGSDLIKGIQSFSLGN</sequence>
<dbReference type="Proteomes" id="UP001383192">
    <property type="component" value="Unassembled WGS sequence"/>
</dbReference>
<feature type="binding site" evidence="4">
    <location>
        <position position="252"/>
    </location>
    <ligand>
        <name>FAD</name>
        <dbReference type="ChEBI" id="CHEBI:57692"/>
    </ligand>
</feature>
<dbReference type="EMBL" id="JAYKXP010000052">
    <property type="protein sequence ID" value="KAK7035464.1"/>
    <property type="molecule type" value="Genomic_DNA"/>
</dbReference>
<dbReference type="SUPFAM" id="SSF54373">
    <property type="entry name" value="FAD-linked reductases, C-terminal domain"/>
    <property type="match status" value="1"/>
</dbReference>
<evidence type="ECO:0000259" key="6">
    <source>
        <dbReference type="PROSITE" id="PS00624"/>
    </source>
</evidence>
<dbReference type="PIRSF" id="PIRSF000137">
    <property type="entry name" value="Alcohol_oxidase"/>
    <property type="match status" value="1"/>
</dbReference>
<keyword evidence="8" id="KW-1185">Reference proteome</keyword>
<evidence type="ECO:0000313" key="7">
    <source>
        <dbReference type="EMBL" id="KAK7035464.1"/>
    </source>
</evidence>
<evidence type="ECO:0000256" key="3">
    <source>
        <dbReference type="ARBA" id="ARBA00023180"/>
    </source>
</evidence>
<evidence type="ECO:0000256" key="4">
    <source>
        <dbReference type="PIRSR" id="PIRSR000137-2"/>
    </source>
</evidence>
<accession>A0AAW0C927</accession>
<dbReference type="SUPFAM" id="SSF51905">
    <property type="entry name" value="FAD/NAD(P)-binding domain"/>
    <property type="match status" value="1"/>
</dbReference>
<dbReference type="Gene3D" id="3.30.560.10">
    <property type="entry name" value="Glucose Oxidase, domain 3"/>
    <property type="match status" value="1"/>
</dbReference>
<evidence type="ECO:0000256" key="2">
    <source>
        <dbReference type="ARBA" id="ARBA00010790"/>
    </source>
</evidence>
<feature type="domain" description="Glucose-methanol-choline oxidoreductase N-terminal" evidence="6">
    <location>
        <begin position="291"/>
        <end position="305"/>
    </location>
</feature>
<dbReference type="InterPro" id="IPR007867">
    <property type="entry name" value="GMC_OxRtase_C"/>
</dbReference>
<comment type="similarity">
    <text evidence="2">Belongs to the GMC oxidoreductase family.</text>
</comment>
<dbReference type="Pfam" id="PF00732">
    <property type="entry name" value="GMC_oxred_N"/>
    <property type="match status" value="1"/>
</dbReference>
<evidence type="ECO:0000313" key="8">
    <source>
        <dbReference type="Proteomes" id="UP001383192"/>
    </source>
</evidence>
<evidence type="ECO:0000256" key="5">
    <source>
        <dbReference type="SAM" id="SignalP"/>
    </source>
</evidence>
<feature type="chain" id="PRO_5043597724" description="Glucose-methanol-choline oxidoreductase N-terminal domain-containing protein" evidence="5">
    <location>
        <begin position="18"/>
        <end position="585"/>
    </location>
</feature>
<dbReference type="PANTHER" id="PTHR11552">
    <property type="entry name" value="GLUCOSE-METHANOL-CHOLINE GMC OXIDOREDUCTASE"/>
    <property type="match status" value="1"/>
</dbReference>
<feature type="signal peptide" evidence="5">
    <location>
        <begin position="1"/>
        <end position="17"/>
    </location>
</feature>
<dbReference type="GO" id="GO:0016614">
    <property type="term" value="F:oxidoreductase activity, acting on CH-OH group of donors"/>
    <property type="evidence" value="ECO:0007669"/>
    <property type="project" value="InterPro"/>
</dbReference>
<keyword evidence="4" id="KW-0274">FAD</keyword>
<evidence type="ECO:0000256" key="1">
    <source>
        <dbReference type="ARBA" id="ARBA00001974"/>
    </source>
</evidence>
<dbReference type="PROSITE" id="PS00624">
    <property type="entry name" value="GMC_OXRED_2"/>
    <property type="match status" value="1"/>
</dbReference>
<dbReference type="InterPro" id="IPR000172">
    <property type="entry name" value="GMC_OxRdtase_N"/>
</dbReference>
<comment type="cofactor">
    <cofactor evidence="1 4">
        <name>FAD</name>
        <dbReference type="ChEBI" id="CHEBI:57692"/>
    </cofactor>
</comment>
<keyword evidence="4" id="KW-0285">Flavoprotein</keyword>
<gene>
    <name evidence="7" type="ORF">VNI00_011757</name>
</gene>
<name>A0AAW0C927_9AGAR</name>
<reference evidence="7 8" key="1">
    <citation type="submission" date="2024-01" db="EMBL/GenBank/DDBJ databases">
        <title>A draft genome for a cacao thread blight-causing isolate of Paramarasmius palmivorus.</title>
        <authorList>
            <person name="Baruah I.K."/>
            <person name="Bukari Y."/>
            <person name="Amoako-Attah I."/>
            <person name="Meinhardt L.W."/>
            <person name="Bailey B.A."/>
            <person name="Cohen S.P."/>
        </authorList>
    </citation>
    <scope>NUCLEOTIDE SEQUENCE [LARGE SCALE GENOMIC DNA]</scope>
    <source>
        <strain evidence="7 8">GH-12</strain>
    </source>
</reference>
<comment type="caution">
    <text evidence="7">The sequence shown here is derived from an EMBL/GenBank/DDBJ whole genome shotgun (WGS) entry which is preliminary data.</text>
</comment>
<keyword evidence="3" id="KW-0325">Glycoprotein</keyword>
<keyword evidence="5" id="KW-0732">Signal</keyword>
<proteinExistence type="inferred from homology"/>
<dbReference type="InterPro" id="IPR012132">
    <property type="entry name" value="GMC_OxRdtase"/>
</dbReference>
<feature type="binding site" evidence="4">
    <location>
        <position position="103"/>
    </location>
    <ligand>
        <name>FAD</name>
        <dbReference type="ChEBI" id="CHEBI:57692"/>
    </ligand>
</feature>
<dbReference type="AlphaFoldDB" id="A0AAW0C927"/>